<reference evidence="2" key="1">
    <citation type="submission" date="2021-03" db="EMBL/GenBank/DDBJ databases">
        <authorList>
            <person name="Bekaert M."/>
        </authorList>
    </citation>
    <scope>NUCLEOTIDE SEQUENCE</scope>
</reference>
<dbReference type="PANTHER" id="PTHR33395:SF22">
    <property type="entry name" value="REVERSE TRANSCRIPTASE DOMAIN-CONTAINING PROTEIN"/>
    <property type="match status" value="1"/>
</dbReference>
<feature type="compositionally biased region" description="Basic and acidic residues" evidence="1">
    <location>
        <begin position="253"/>
        <end position="297"/>
    </location>
</feature>
<feature type="compositionally biased region" description="Polar residues" evidence="1">
    <location>
        <begin position="350"/>
        <end position="362"/>
    </location>
</feature>
<accession>A0A8S3TNX7</accession>
<proteinExistence type="predicted"/>
<feature type="region of interest" description="Disordered" evidence="1">
    <location>
        <begin position="252"/>
        <end position="362"/>
    </location>
</feature>
<dbReference type="OrthoDB" id="6154608at2759"/>
<keyword evidence="3" id="KW-1185">Reference proteome</keyword>
<dbReference type="AlphaFoldDB" id="A0A8S3TNX7"/>
<protein>
    <submittedName>
        <fullName evidence="2">Uncharacterized protein</fullName>
    </submittedName>
</protein>
<dbReference type="PANTHER" id="PTHR33395">
    <property type="entry name" value="TRANSCRIPTASE, PUTATIVE-RELATED-RELATED"/>
    <property type="match status" value="1"/>
</dbReference>
<gene>
    <name evidence="2" type="ORF">MEDL_48055</name>
</gene>
<evidence type="ECO:0000256" key="1">
    <source>
        <dbReference type="SAM" id="MobiDB-lite"/>
    </source>
</evidence>
<evidence type="ECO:0000313" key="2">
    <source>
        <dbReference type="EMBL" id="CAG2235397.1"/>
    </source>
</evidence>
<organism evidence="2 3">
    <name type="scientific">Mytilus edulis</name>
    <name type="common">Blue mussel</name>
    <dbReference type="NCBI Taxonomy" id="6550"/>
    <lineage>
        <taxon>Eukaryota</taxon>
        <taxon>Metazoa</taxon>
        <taxon>Spiralia</taxon>
        <taxon>Lophotrochozoa</taxon>
        <taxon>Mollusca</taxon>
        <taxon>Bivalvia</taxon>
        <taxon>Autobranchia</taxon>
        <taxon>Pteriomorphia</taxon>
        <taxon>Mytilida</taxon>
        <taxon>Mytiloidea</taxon>
        <taxon>Mytilidae</taxon>
        <taxon>Mytilinae</taxon>
        <taxon>Mytilus</taxon>
    </lineage>
</organism>
<comment type="caution">
    <text evidence="2">The sequence shown here is derived from an EMBL/GenBank/DDBJ whole genome shotgun (WGS) entry which is preliminary data.</text>
</comment>
<name>A0A8S3TNX7_MYTED</name>
<feature type="compositionally biased region" description="Basic and acidic residues" evidence="1">
    <location>
        <begin position="306"/>
        <end position="349"/>
    </location>
</feature>
<evidence type="ECO:0000313" key="3">
    <source>
        <dbReference type="Proteomes" id="UP000683360"/>
    </source>
</evidence>
<sequence length="362" mass="42415">MSRKKGKTPLSSETVRCIKRKQRLWTRYLETRDSTRYRDYCKARNKVNTVTRNERKRHEKQIAESAKTNCKTYWKYVNSKRKSISGISELHTKVNGTEFIASTDSEIAEVLAEFFSSVFTLQSDNPVDSGKRYCDNFSSDELFNSKEVNKLLKDLNTSKSPGPDQVHPTVLFELANTIDSPLSSIFNESFKSVTVHQRWKIGQISALFKKGDKTSPSNYRPVSLTSIICKMMEKLVRQRIVQHMKSYNLFTHHNKENPHHNREKPHHNIENPYHNKENPHHNTEKPHHNTEKPYHNREKAHHIREKAHQNGEKAHHNNDKPHHNRDNPHHTKEKPHLDEEKPHDGKEGSNIRQLRRTINVSN</sequence>
<dbReference type="EMBL" id="CAJPWZ010002318">
    <property type="protein sequence ID" value="CAG2235397.1"/>
    <property type="molecule type" value="Genomic_DNA"/>
</dbReference>
<dbReference type="Proteomes" id="UP000683360">
    <property type="component" value="Unassembled WGS sequence"/>
</dbReference>